<dbReference type="SMART" id="SM00195">
    <property type="entry name" value="DSPc"/>
    <property type="match status" value="1"/>
</dbReference>
<evidence type="ECO:0000256" key="4">
    <source>
        <dbReference type="ARBA" id="ARBA00022912"/>
    </source>
</evidence>
<sequence length="774" mass="83194">MPSTLPPQPVETSTMQQAQPQRQRKRPPSFLRIDTPAHNPHIAQIVQDSSNNSSALDSAASDSDYSSPFTTMPRRNLNKLALTLPSARSSSNSLLDDQLAAQSSDQAPPPRPRRPSVISLPATTSAATALLSRREEEEGSPAVPYTDGPIQIIPGIWLGSEDNARDWKRLLELGIKSILNVAKEVSSPFDSATATTPRPLRNFASTPNLNAQRDDAQATYYPPHVSSGRPGMHYLKLQWSHGQQNLVDEGFLAGMAFTDAALQRGEGVLIHCQCGISRSATMVIALVMRAAAESSPSVPPEIWALKGMQGAYSFVKEKSKWVGPNMSLIYQLLEYERKLKGSDLSPTSSDRSSALADEEAEWGRQRRLLDEADDEEDERESNLVAAEARALDKAMEDRMVARKSSTSSLASITSFNGNGVGMGQAWRSRYAVSRKRTGSVASVHTNGSLLSEELVEEDEEQELLGVGGGFDVDRPSFSNTESERSSTNSATTSPDEDADYPNGDVLFTPSTARPPMPLASAPAWKTSFKLPPVPATAIRATFNLSTTPKASKPRRRPPPIGVLPPVPSSPITIISNDSTASDAVSGSSSSKAESTADSDLSGTTPAASISIAATESTLTSEPVRAVPHRMRTKSRKPLPPPLHLRHSTPPQSVNSAQARVPQHPHTQMGSQPQTPSRPGLFRSQSSLATPSQTLFVFPPSPTLNTRTPSTLTLTMTDKASTTSGPIPFPSLSTPRVETFRGKHGRTRSFIGLGAPPTPTTACSRVDVRGWVGLE</sequence>
<reference evidence="9" key="1">
    <citation type="submission" date="2024-06" db="EMBL/GenBank/DDBJ databases">
        <title>Multi-omics analyses provide insights into the biosynthesis of the anticancer antibiotic pleurotin in Hohenbuehelia grisea.</title>
        <authorList>
            <person name="Weaver J.A."/>
            <person name="Alberti F."/>
        </authorList>
    </citation>
    <scope>NUCLEOTIDE SEQUENCE [LARGE SCALE GENOMIC DNA]</scope>
    <source>
        <strain evidence="9">T-177</strain>
    </source>
</reference>
<dbReference type="Proteomes" id="UP001556367">
    <property type="component" value="Unassembled WGS sequence"/>
</dbReference>
<evidence type="ECO:0000256" key="5">
    <source>
        <dbReference type="SAM" id="MobiDB-lite"/>
    </source>
</evidence>
<feature type="compositionally biased region" description="Polar residues" evidence="5">
    <location>
        <begin position="664"/>
        <end position="684"/>
    </location>
</feature>
<organism evidence="8 9">
    <name type="scientific">Hohenbuehelia grisea</name>
    <dbReference type="NCBI Taxonomy" id="104357"/>
    <lineage>
        <taxon>Eukaryota</taxon>
        <taxon>Fungi</taxon>
        <taxon>Dikarya</taxon>
        <taxon>Basidiomycota</taxon>
        <taxon>Agaricomycotina</taxon>
        <taxon>Agaricomycetes</taxon>
        <taxon>Agaricomycetidae</taxon>
        <taxon>Agaricales</taxon>
        <taxon>Pleurotineae</taxon>
        <taxon>Pleurotaceae</taxon>
        <taxon>Hohenbuehelia</taxon>
    </lineage>
</organism>
<feature type="region of interest" description="Disordered" evidence="5">
    <location>
        <begin position="466"/>
        <end position="514"/>
    </location>
</feature>
<keyword evidence="3" id="KW-0378">Hydrolase</keyword>
<proteinExistence type="inferred from homology"/>
<evidence type="ECO:0000256" key="3">
    <source>
        <dbReference type="ARBA" id="ARBA00022801"/>
    </source>
</evidence>
<comment type="similarity">
    <text evidence="1">Belongs to the protein-tyrosine phosphatase family. Non-receptor class dual specificity subfamily.</text>
</comment>
<dbReference type="SUPFAM" id="SSF52799">
    <property type="entry name" value="(Phosphotyrosine protein) phosphatases II"/>
    <property type="match status" value="1"/>
</dbReference>
<dbReference type="InterPro" id="IPR000387">
    <property type="entry name" value="Tyr_Pase_dom"/>
</dbReference>
<protein>
    <recommendedName>
        <fullName evidence="2">protein-tyrosine-phosphatase</fullName>
        <ecNumber evidence="2">3.1.3.48</ecNumber>
    </recommendedName>
</protein>
<feature type="region of interest" description="Disordered" evidence="5">
    <location>
        <begin position="542"/>
        <end position="684"/>
    </location>
</feature>
<dbReference type="InterPro" id="IPR020422">
    <property type="entry name" value="TYR_PHOSPHATASE_DUAL_dom"/>
</dbReference>
<dbReference type="InterPro" id="IPR016130">
    <property type="entry name" value="Tyr_Pase_AS"/>
</dbReference>
<dbReference type="PANTHER" id="PTHR10159:SF519">
    <property type="entry name" value="DUAL SPECIFICITY PROTEIN PHOSPHATASE MPK3"/>
    <property type="match status" value="1"/>
</dbReference>
<feature type="region of interest" description="Disordered" evidence="5">
    <location>
        <begin position="1"/>
        <end position="72"/>
    </location>
</feature>
<name>A0ABR3J5N3_9AGAR</name>
<gene>
    <name evidence="8" type="ORF">HGRIS_007710</name>
</gene>
<accession>A0ABR3J5N3</accession>
<evidence type="ECO:0000259" key="7">
    <source>
        <dbReference type="PROSITE" id="PS50056"/>
    </source>
</evidence>
<evidence type="ECO:0000313" key="9">
    <source>
        <dbReference type="Proteomes" id="UP001556367"/>
    </source>
</evidence>
<feature type="domain" description="Tyrosine-protein phosphatase" evidence="6">
    <location>
        <begin position="148"/>
        <end position="341"/>
    </location>
</feature>
<evidence type="ECO:0000256" key="2">
    <source>
        <dbReference type="ARBA" id="ARBA00013064"/>
    </source>
</evidence>
<dbReference type="Pfam" id="PF00782">
    <property type="entry name" value="DSPc"/>
    <property type="match status" value="1"/>
</dbReference>
<feature type="compositionally biased region" description="Low complexity" evidence="5">
    <location>
        <begin position="569"/>
        <end position="620"/>
    </location>
</feature>
<feature type="compositionally biased region" description="Low complexity" evidence="5">
    <location>
        <begin position="476"/>
        <end position="493"/>
    </location>
</feature>
<feature type="region of interest" description="Disordered" evidence="5">
    <location>
        <begin position="89"/>
        <end position="122"/>
    </location>
</feature>
<feature type="compositionally biased region" description="Low complexity" evidence="5">
    <location>
        <begin position="93"/>
        <end position="106"/>
    </location>
</feature>
<keyword evidence="4" id="KW-0904">Protein phosphatase</keyword>
<feature type="domain" description="Tyrosine specific protein phosphatases" evidence="7">
    <location>
        <begin position="249"/>
        <end position="306"/>
    </location>
</feature>
<evidence type="ECO:0000313" key="8">
    <source>
        <dbReference type="EMBL" id="KAL0950959.1"/>
    </source>
</evidence>
<feature type="compositionally biased region" description="Low complexity" evidence="5">
    <location>
        <begin position="48"/>
        <end position="67"/>
    </location>
</feature>
<dbReference type="EMBL" id="JASNQZ010000011">
    <property type="protein sequence ID" value="KAL0950959.1"/>
    <property type="molecule type" value="Genomic_DNA"/>
</dbReference>
<dbReference type="PROSITE" id="PS50056">
    <property type="entry name" value="TYR_PHOSPHATASE_2"/>
    <property type="match status" value="1"/>
</dbReference>
<dbReference type="PANTHER" id="PTHR10159">
    <property type="entry name" value="DUAL SPECIFICITY PROTEIN PHOSPHATASE"/>
    <property type="match status" value="1"/>
</dbReference>
<evidence type="ECO:0000256" key="1">
    <source>
        <dbReference type="ARBA" id="ARBA00008601"/>
    </source>
</evidence>
<dbReference type="PROSITE" id="PS00383">
    <property type="entry name" value="TYR_PHOSPHATASE_1"/>
    <property type="match status" value="1"/>
</dbReference>
<dbReference type="PROSITE" id="PS50054">
    <property type="entry name" value="TYR_PHOSPHATASE_DUAL"/>
    <property type="match status" value="1"/>
</dbReference>
<keyword evidence="9" id="KW-1185">Reference proteome</keyword>
<dbReference type="EC" id="3.1.3.48" evidence="2"/>
<dbReference type="InterPro" id="IPR029021">
    <property type="entry name" value="Prot-tyrosine_phosphatase-like"/>
</dbReference>
<dbReference type="Gene3D" id="3.90.190.10">
    <property type="entry name" value="Protein tyrosine phosphatase superfamily"/>
    <property type="match status" value="1"/>
</dbReference>
<feature type="compositionally biased region" description="Basic residues" evidence="5">
    <location>
        <begin position="626"/>
        <end position="636"/>
    </location>
</feature>
<evidence type="ECO:0000259" key="6">
    <source>
        <dbReference type="PROSITE" id="PS50054"/>
    </source>
</evidence>
<comment type="caution">
    <text evidence="8">The sequence shown here is derived from an EMBL/GenBank/DDBJ whole genome shotgun (WGS) entry which is preliminary data.</text>
</comment>
<feature type="compositionally biased region" description="Pro residues" evidence="5">
    <location>
        <begin position="558"/>
        <end position="568"/>
    </location>
</feature>
<dbReference type="InterPro" id="IPR000340">
    <property type="entry name" value="Dual-sp_phosphatase_cat-dom"/>
</dbReference>